<protein>
    <submittedName>
        <fullName evidence="1">Uncharacterized protein</fullName>
    </submittedName>
</protein>
<evidence type="ECO:0000313" key="1">
    <source>
        <dbReference type="EMBL" id="KAK3060118.1"/>
    </source>
</evidence>
<reference evidence="1" key="1">
    <citation type="submission" date="2024-09" db="EMBL/GenBank/DDBJ databases">
        <title>Black Yeasts Isolated from many extreme environments.</title>
        <authorList>
            <person name="Coleine C."/>
            <person name="Stajich J.E."/>
            <person name="Selbmann L."/>
        </authorList>
    </citation>
    <scope>NUCLEOTIDE SEQUENCE</scope>
    <source>
        <strain evidence="1">CCFEE 5737</strain>
    </source>
</reference>
<evidence type="ECO:0000313" key="2">
    <source>
        <dbReference type="Proteomes" id="UP001186974"/>
    </source>
</evidence>
<keyword evidence="2" id="KW-1185">Reference proteome</keyword>
<comment type="caution">
    <text evidence="1">The sequence shown here is derived from an EMBL/GenBank/DDBJ whole genome shotgun (WGS) entry which is preliminary data.</text>
</comment>
<dbReference type="EMBL" id="JAWDJW010008846">
    <property type="protein sequence ID" value="KAK3060118.1"/>
    <property type="molecule type" value="Genomic_DNA"/>
</dbReference>
<name>A0ACC3D0M9_9PEZI</name>
<proteinExistence type="predicted"/>
<dbReference type="Proteomes" id="UP001186974">
    <property type="component" value="Unassembled WGS sequence"/>
</dbReference>
<accession>A0ACC3D0M9</accession>
<gene>
    <name evidence="1" type="ORF">LTS18_009333</name>
</gene>
<sequence>MIASSIWPQHDFQPMRPSPLSPRSANACPRPSLFSMSNDTKREVPFSNRSIKQVPIPQSRDATRDHRRNLFLKKVQKDREDGRWESRSEQILKSDYVSQRRQWEAEQARRAPDYYEPIEEDEEDDPMITSQEEHQLPRQSGSSVQEELDAELEWAARQDDEFHDYLLERTQVPQRQPASLNGRQLELCVEHFGSDDDDYDSLLLEAFNSCEAPQPSQQSENPSNDTFPRADTNDTDMMDG</sequence>
<organism evidence="1 2">
    <name type="scientific">Coniosporium uncinatum</name>
    <dbReference type="NCBI Taxonomy" id="93489"/>
    <lineage>
        <taxon>Eukaryota</taxon>
        <taxon>Fungi</taxon>
        <taxon>Dikarya</taxon>
        <taxon>Ascomycota</taxon>
        <taxon>Pezizomycotina</taxon>
        <taxon>Dothideomycetes</taxon>
        <taxon>Dothideomycetes incertae sedis</taxon>
        <taxon>Coniosporium</taxon>
    </lineage>
</organism>